<keyword evidence="6 9" id="KW-1133">Transmembrane helix</keyword>
<evidence type="ECO:0000313" key="11">
    <source>
        <dbReference type="EMBL" id="ACR11971.1"/>
    </source>
</evidence>
<dbReference type="Pfam" id="PF02416">
    <property type="entry name" value="TatA_B_E"/>
    <property type="match status" value="1"/>
</dbReference>
<keyword evidence="4 9" id="KW-0812">Transmembrane</keyword>
<evidence type="ECO:0000256" key="4">
    <source>
        <dbReference type="ARBA" id="ARBA00022692"/>
    </source>
</evidence>
<evidence type="ECO:0000313" key="12">
    <source>
        <dbReference type="Proteomes" id="UP000009080"/>
    </source>
</evidence>
<evidence type="ECO:0000256" key="8">
    <source>
        <dbReference type="ARBA" id="ARBA00023136"/>
    </source>
</evidence>
<keyword evidence="3 9" id="KW-1003">Cell membrane</keyword>
<reference evidence="11 12" key="1">
    <citation type="journal article" date="2009" name="PLoS ONE">
        <title>The complete genome of Teredinibacter turnerae T7901: an intracellular endosymbiont of marine wood-boring bivalves (shipworms).</title>
        <authorList>
            <person name="Yang J.C."/>
            <person name="Madupu R."/>
            <person name="Durkin A.S."/>
            <person name="Ekborg N.A."/>
            <person name="Pedamallu C.S."/>
            <person name="Hostetler J.B."/>
            <person name="Radune D."/>
            <person name="Toms B.S."/>
            <person name="Henrissat B."/>
            <person name="Coutinho P.M."/>
            <person name="Schwarz S."/>
            <person name="Field L."/>
            <person name="Trindade-Silva A.E."/>
            <person name="Soares C.A.G."/>
            <person name="Elshahawi S."/>
            <person name="Hanora A."/>
            <person name="Schmidt E.W."/>
            <person name="Haygood M.G."/>
            <person name="Posfai J."/>
            <person name="Benner J."/>
            <person name="Madinger C."/>
            <person name="Nove J."/>
            <person name="Anton B."/>
            <person name="Chaudhary K."/>
            <person name="Foster J."/>
            <person name="Holman A."/>
            <person name="Kumar S."/>
            <person name="Lessard P.A."/>
            <person name="Luyten Y.A."/>
            <person name="Slatko B."/>
            <person name="Wood N."/>
            <person name="Wu B."/>
            <person name="Teplitski M."/>
            <person name="Mougous J.D."/>
            <person name="Ward N."/>
            <person name="Eisen J.A."/>
            <person name="Badger J.H."/>
            <person name="Distel D.L."/>
        </authorList>
    </citation>
    <scope>NUCLEOTIDE SEQUENCE [LARGE SCALE GENOMIC DNA]</scope>
    <source>
        <strain evidence="12">ATCC 39867 / T7901</strain>
    </source>
</reference>
<feature type="compositionally biased region" description="Polar residues" evidence="10">
    <location>
        <begin position="119"/>
        <end position="128"/>
    </location>
</feature>
<evidence type="ECO:0000256" key="2">
    <source>
        <dbReference type="ARBA" id="ARBA00022448"/>
    </source>
</evidence>
<evidence type="ECO:0000256" key="1">
    <source>
        <dbReference type="ARBA" id="ARBA00004167"/>
    </source>
</evidence>
<keyword evidence="2 9" id="KW-0813">Transport</keyword>
<keyword evidence="8 9" id="KW-0472">Membrane</keyword>
<dbReference type="RefSeq" id="WP_015818083.1">
    <property type="nucleotide sequence ID" value="NC_012997.1"/>
</dbReference>
<dbReference type="InterPro" id="IPR003369">
    <property type="entry name" value="TatA/B/E"/>
</dbReference>
<dbReference type="GO" id="GO:0033281">
    <property type="term" value="C:TAT protein transport complex"/>
    <property type="evidence" value="ECO:0007669"/>
    <property type="project" value="UniProtKB-UniRule"/>
</dbReference>
<dbReference type="STRING" id="377629.TERTU_3197"/>
<dbReference type="HOGENOM" id="CLU_086034_1_1_6"/>
<proteinExistence type="inferred from homology"/>
<protein>
    <recommendedName>
        <fullName evidence="9">Sec-independent protein translocase protein TatB</fullName>
    </recommendedName>
</protein>
<keyword evidence="9" id="KW-0997">Cell inner membrane</keyword>
<evidence type="ECO:0000256" key="6">
    <source>
        <dbReference type="ARBA" id="ARBA00022989"/>
    </source>
</evidence>
<dbReference type="OrthoDB" id="9816005at2"/>
<dbReference type="GO" id="GO:0043953">
    <property type="term" value="P:protein transport by the Tat complex"/>
    <property type="evidence" value="ECO:0007669"/>
    <property type="project" value="UniProtKB-UniRule"/>
</dbReference>
<evidence type="ECO:0000256" key="7">
    <source>
        <dbReference type="ARBA" id="ARBA00023010"/>
    </source>
</evidence>
<gene>
    <name evidence="9 11" type="primary">tatB</name>
    <name evidence="11" type="ordered locus">TERTU_3197</name>
</gene>
<comment type="function">
    <text evidence="9">Part of the twin-arginine translocation (Tat) system that transports large folded proteins containing a characteristic twin-arginine motif in their signal peptide across membranes. Together with TatC, TatB is part of a receptor directly interacting with Tat signal peptides. TatB may form an oligomeric binding site that transiently accommodates folded Tat precursor proteins before their translocation.</text>
</comment>
<evidence type="ECO:0000256" key="5">
    <source>
        <dbReference type="ARBA" id="ARBA00022927"/>
    </source>
</evidence>
<dbReference type="GO" id="GO:0008320">
    <property type="term" value="F:protein transmembrane transporter activity"/>
    <property type="evidence" value="ECO:0007669"/>
    <property type="project" value="UniProtKB-UniRule"/>
</dbReference>
<dbReference type="KEGG" id="ttu:TERTU_3197"/>
<comment type="similarity">
    <text evidence="9">Belongs to the TatB family.</text>
</comment>
<organism evidence="11 12">
    <name type="scientific">Teredinibacter turnerae (strain ATCC 39867 / T7901)</name>
    <dbReference type="NCBI Taxonomy" id="377629"/>
    <lineage>
        <taxon>Bacteria</taxon>
        <taxon>Pseudomonadati</taxon>
        <taxon>Pseudomonadota</taxon>
        <taxon>Gammaproteobacteria</taxon>
        <taxon>Cellvibrionales</taxon>
        <taxon>Cellvibrionaceae</taxon>
        <taxon>Teredinibacter</taxon>
    </lineage>
</organism>
<dbReference type="SMR" id="C5BPU0"/>
<dbReference type="eggNOG" id="COG1826">
    <property type="taxonomic scope" value="Bacteria"/>
</dbReference>
<dbReference type="NCBIfam" id="TIGR01410">
    <property type="entry name" value="tatB"/>
    <property type="match status" value="1"/>
</dbReference>
<dbReference type="AlphaFoldDB" id="C5BPU0"/>
<keyword evidence="5 9" id="KW-0653">Protein transport</keyword>
<dbReference type="EMBL" id="CP001614">
    <property type="protein sequence ID" value="ACR11971.1"/>
    <property type="molecule type" value="Genomic_DNA"/>
</dbReference>
<dbReference type="PRINTS" id="PR01506">
    <property type="entry name" value="TATBPROTEIN"/>
</dbReference>
<dbReference type="PANTHER" id="PTHR33162">
    <property type="entry name" value="SEC-INDEPENDENT PROTEIN TRANSLOCASE PROTEIN TATA, CHLOROPLASTIC"/>
    <property type="match status" value="1"/>
</dbReference>
<feature type="region of interest" description="Disordered" evidence="10">
    <location>
        <begin position="87"/>
        <end position="128"/>
    </location>
</feature>
<dbReference type="Gene3D" id="1.20.5.3310">
    <property type="match status" value="1"/>
</dbReference>
<keyword evidence="12" id="KW-1185">Reference proteome</keyword>
<dbReference type="HAMAP" id="MF_00237">
    <property type="entry name" value="TatB"/>
    <property type="match status" value="1"/>
</dbReference>
<evidence type="ECO:0000256" key="9">
    <source>
        <dbReference type="HAMAP-Rule" id="MF_00237"/>
    </source>
</evidence>
<keyword evidence="7 9" id="KW-0811">Translocation</keyword>
<evidence type="ECO:0000256" key="3">
    <source>
        <dbReference type="ARBA" id="ARBA00022475"/>
    </source>
</evidence>
<comment type="subunit">
    <text evidence="9">The Tat system comprises two distinct complexes: a TatABC complex, containing multiple copies of TatA, TatB and TatC subunits, and a separate TatA complex, containing only TatA subunits. Substrates initially bind to the TatABC complex, which probably triggers association of the separate TatA complex to form the active translocon.</text>
</comment>
<name>C5BPU0_TERTT</name>
<dbReference type="InterPro" id="IPR018448">
    <property type="entry name" value="TatB"/>
</dbReference>
<dbReference type="Proteomes" id="UP000009080">
    <property type="component" value="Chromosome"/>
</dbReference>
<sequence length="128" mass="13871">MFDIGFLELVVVAAVGLVIIGPEKLPGAIRTVAIWIGTIRRTLGNARAEFERQIGADEIRREIHNEQVLASLRAAKSTRDEIQNKLNNLASDSLKSAESKNESENNGENSTAVTPEKPASTTSDQTTP</sequence>
<evidence type="ECO:0000256" key="10">
    <source>
        <dbReference type="SAM" id="MobiDB-lite"/>
    </source>
</evidence>
<dbReference type="PANTHER" id="PTHR33162:SF1">
    <property type="entry name" value="SEC-INDEPENDENT PROTEIN TRANSLOCASE PROTEIN TATA, CHLOROPLASTIC"/>
    <property type="match status" value="1"/>
</dbReference>
<accession>C5BPU0</accession>
<comment type="subcellular location">
    <subcellularLocation>
        <location evidence="9">Cell inner membrane</location>
        <topology evidence="9">Single-pass membrane protein</topology>
    </subcellularLocation>
    <subcellularLocation>
        <location evidence="1">Membrane</location>
        <topology evidence="1">Single-pass membrane protein</topology>
    </subcellularLocation>
</comment>